<accession>A0AA50CJH8</accession>
<dbReference type="InterPro" id="IPR003959">
    <property type="entry name" value="ATPase_AAA_core"/>
</dbReference>
<evidence type="ECO:0000313" key="3">
    <source>
        <dbReference type="EMBL" id="WLR97875.1"/>
    </source>
</evidence>
<dbReference type="Gene3D" id="3.40.50.300">
    <property type="entry name" value="P-loop containing nucleotide triphosphate hydrolases"/>
    <property type="match status" value="1"/>
</dbReference>
<dbReference type="InterPro" id="IPR003593">
    <property type="entry name" value="AAA+_ATPase"/>
</dbReference>
<evidence type="ECO:0000256" key="1">
    <source>
        <dbReference type="RuleBase" id="RU003651"/>
    </source>
</evidence>
<proteinExistence type="inferred from homology"/>
<dbReference type="CDD" id="cd19481">
    <property type="entry name" value="RecA-like_protease"/>
    <property type="match status" value="1"/>
</dbReference>
<dbReference type="GO" id="GO:0006508">
    <property type="term" value="P:proteolysis"/>
    <property type="evidence" value="ECO:0007669"/>
    <property type="project" value="TreeGrafter"/>
</dbReference>
<dbReference type="Proteomes" id="UP001234585">
    <property type="component" value="Chromosome"/>
</dbReference>
<dbReference type="PANTHER" id="PTHR23076:SF97">
    <property type="entry name" value="ATP-DEPENDENT ZINC METALLOPROTEASE YME1L1"/>
    <property type="match status" value="1"/>
</dbReference>
<keyword evidence="1" id="KW-0547">Nucleotide-binding</keyword>
<protein>
    <submittedName>
        <fullName evidence="3">AAA family ATPase</fullName>
    </submittedName>
</protein>
<dbReference type="GO" id="GO:0004176">
    <property type="term" value="F:ATP-dependent peptidase activity"/>
    <property type="evidence" value="ECO:0007669"/>
    <property type="project" value="TreeGrafter"/>
</dbReference>
<dbReference type="Pfam" id="PF00004">
    <property type="entry name" value="AAA"/>
    <property type="match status" value="1"/>
</dbReference>
<dbReference type="InterPro" id="IPR003960">
    <property type="entry name" value="ATPase_AAA_CS"/>
</dbReference>
<dbReference type="RefSeq" id="WP_306037792.1">
    <property type="nucleotide sequence ID" value="NZ_CP132302.1"/>
</dbReference>
<gene>
    <name evidence="3" type="ORF">Q9313_02265</name>
</gene>
<dbReference type="GO" id="GO:0030163">
    <property type="term" value="P:protein catabolic process"/>
    <property type="evidence" value="ECO:0007669"/>
    <property type="project" value="TreeGrafter"/>
</dbReference>
<dbReference type="GO" id="GO:0005886">
    <property type="term" value="C:plasma membrane"/>
    <property type="evidence" value="ECO:0007669"/>
    <property type="project" value="TreeGrafter"/>
</dbReference>
<keyword evidence="4" id="KW-1185">Reference proteome</keyword>
<dbReference type="InterPro" id="IPR027417">
    <property type="entry name" value="P-loop_NTPase"/>
</dbReference>
<dbReference type="AlphaFoldDB" id="A0AA50CJH8"/>
<dbReference type="PANTHER" id="PTHR23076">
    <property type="entry name" value="METALLOPROTEASE M41 FTSH"/>
    <property type="match status" value="1"/>
</dbReference>
<evidence type="ECO:0000259" key="2">
    <source>
        <dbReference type="SMART" id="SM00382"/>
    </source>
</evidence>
<dbReference type="SMART" id="SM00382">
    <property type="entry name" value="AAA"/>
    <property type="match status" value="1"/>
</dbReference>
<reference evidence="3 4" key="1">
    <citation type="submission" date="2023-08" db="EMBL/GenBank/DDBJ databases">
        <title>Pathogen: clinical or host-associated sample.</title>
        <authorList>
            <person name="Hergert J."/>
            <person name="Casey R."/>
            <person name="Wagner J."/>
            <person name="Young E.L."/>
            <person name="Oakeson K.F."/>
        </authorList>
    </citation>
    <scope>NUCLEOTIDE SEQUENCE [LARGE SCALE GENOMIC DNA]</scope>
    <source>
        <strain evidence="3 4">1760953</strain>
    </source>
</reference>
<sequence length="393" mass="43596">MPSIVNYTLQRQSENLAIVAAACSLRRYLRQLLKHKEIHFAVMLHVPEPGDCFIYEEACRLLFNVDRDFETEREVMTAVYGSRSFDTSPQTLIANISAQRQTVICNDGHRPVNEDVRLVLDLEIEIARPSATHFLAASRSVAGFRLSADDARFLAEHPLRSVRLATHRRRSMNRIRKALSPSPEVVSQETSPEVPPVPVTLDRLSGFGEAAKWGIELACDLADWKEGKLNWEDIDKGVLLSGPPGVGKTMYARALANTCGVNLFLESAARWQSKGHLGDMLNEMRRVFTAAANARPSIVFLDEFDSFGSRDSGDSGYNHDYKTQVINALLECLSPSEGREGVIVVGATNRPDAIDRALLRPGRLEKIITVPPPTPRRGRRFCVITSALATSST</sequence>
<dbReference type="EMBL" id="CP132302">
    <property type="protein sequence ID" value="WLR97875.1"/>
    <property type="molecule type" value="Genomic_DNA"/>
</dbReference>
<dbReference type="PROSITE" id="PS00674">
    <property type="entry name" value="AAA"/>
    <property type="match status" value="1"/>
</dbReference>
<feature type="domain" description="AAA+ ATPase" evidence="2">
    <location>
        <begin position="234"/>
        <end position="374"/>
    </location>
</feature>
<dbReference type="GO" id="GO:0005524">
    <property type="term" value="F:ATP binding"/>
    <property type="evidence" value="ECO:0007669"/>
    <property type="project" value="UniProtKB-KW"/>
</dbReference>
<keyword evidence="1" id="KW-0067">ATP-binding</keyword>
<name>A0AA50CJH8_9HYPH</name>
<evidence type="ECO:0000313" key="4">
    <source>
        <dbReference type="Proteomes" id="UP001234585"/>
    </source>
</evidence>
<dbReference type="SUPFAM" id="SSF52540">
    <property type="entry name" value="P-loop containing nucleoside triphosphate hydrolases"/>
    <property type="match status" value="1"/>
</dbReference>
<organism evidence="3 4">
    <name type="scientific">Shinella sumterensis</name>
    <dbReference type="NCBI Taxonomy" id="1967501"/>
    <lineage>
        <taxon>Bacteria</taxon>
        <taxon>Pseudomonadati</taxon>
        <taxon>Pseudomonadota</taxon>
        <taxon>Alphaproteobacteria</taxon>
        <taxon>Hyphomicrobiales</taxon>
        <taxon>Rhizobiaceae</taxon>
        <taxon>Shinella</taxon>
    </lineage>
</organism>
<comment type="similarity">
    <text evidence="1">Belongs to the AAA ATPase family.</text>
</comment>
<dbReference type="GO" id="GO:0016887">
    <property type="term" value="F:ATP hydrolysis activity"/>
    <property type="evidence" value="ECO:0007669"/>
    <property type="project" value="InterPro"/>
</dbReference>